<proteinExistence type="predicted"/>
<accession>A0ABU2B1G7</accession>
<reference evidence="1 2" key="1">
    <citation type="submission" date="2023-07" db="EMBL/GenBank/DDBJ databases">
        <title>Sequencing the genomes of 1000 actinobacteria strains.</title>
        <authorList>
            <person name="Klenk H.-P."/>
        </authorList>
    </citation>
    <scope>NUCLEOTIDE SEQUENCE [LARGE SCALE GENOMIC DNA]</scope>
    <source>
        <strain evidence="1 2">DSM 22966</strain>
    </source>
</reference>
<dbReference type="EMBL" id="JAVDYJ010000001">
    <property type="protein sequence ID" value="MDR7347261.1"/>
    <property type="molecule type" value="Genomic_DNA"/>
</dbReference>
<gene>
    <name evidence="1" type="ORF">J2S62_001518</name>
</gene>
<dbReference type="RefSeq" id="WP_310173228.1">
    <property type="nucleotide sequence ID" value="NZ_BAABHE010000002.1"/>
</dbReference>
<organism evidence="1 2">
    <name type="scientific">Enteractinococcus fodinae</name>
    <dbReference type="NCBI Taxonomy" id="684663"/>
    <lineage>
        <taxon>Bacteria</taxon>
        <taxon>Bacillati</taxon>
        <taxon>Actinomycetota</taxon>
        <taxon>Actinomycetes</taxon>
        <taxon>Micrococcales</taxon>
        <taxon>Micrococcaceae</taxon>
    </lineage>
</organism>
<comment type="caution">
    <text evidence="1">The sequence shown here is derived from an EMBL/GenBank/DDBJ whole genome shotgun (WGS) entry which is preliminary data.</text>
</comment>
<protein>
    <submittedName>
        <fullName evidence="1">Uncharacterized protein</fullName>
    </submittedName>
</protein>
<dbReference type="Proteomes" id="UP001183794">
    <property type="component" value="Unassembled WGS sequence"/>
</dbReference>
<evidence type="ECO:0000313" key="1">
    <source>
        <dbReference type="EMBL" id="MDR7347261.1"/>
    </source>
</evidence>
<name>A0ABU2B1G7_9MICC</name>
<keyword evidence="2" id="KW-1185">Reference proteome</keyword>
<evidence type="ECO:0000313" key="2">
    <source>
        <dbReference type="Proteomes" id="UP001183794"/>
    </source>
</evidence>
<sequence>MTILRMYYTPEDQKRPTHYREAWWEEDTKEFVLHHGKVGESGITSVENVADSTEADLLLASFAEQNAADNFVDVEDLGTEVFTVVIRYKGTTPNQAEQANAEKFAREYVALLAWRGLGDIENWAENPDRSAFVYQISTVHRTKAAKYATEALKKTDFRADRMKIERD</sequence>